<sequence>MTDAAHVESVRSDAIGAPLGPGSLTWKFFGDRRVKLFLGRSGALQNMYPAVGAALQQHSNFFDDPWDRLLRSLPKIEDSVYDPPESGAAARVRDYHRDIKGVDHHGVGAQCLDGGAPAAALRQARVRPHRRGRAILSHDREVRRGREFRQDAASPAAVISRRTVAVISEAVRIMATMKSMS</sequence>
<name>A0A7D6VDY0_9NOCA</name>
<feature type="domain" description="ER-bound oxygenase mpaB/mpaB'/Rubber oxygenase catalytic" evidence="1">
    <location>
        <begin position="26"/>
        <end position="107"/>
    </location>
</feature>
<evidence type="ECO:0000313" key="3">
    <source>
        <dbReference type="Proteomes" id="UP000515512"/>
    </source>
</evidence>
<dbReference type="Pfam" id="PF09995">
    <property type="entry name" value="MPAB_Lcp_cat"/>
    <property type="match status" value="1"/>
</dbReference>
<organism evidence="2 3">
    <name type="scientific">Nocardia huaxiensis</name>
    <dbReference type="NCBI Taxonomy" id="2755382"/>
    <lineage>
        <taxon>Bacteria</taxon>
        <taxon>Bacillati</taxon>
        <taxon>Actinomycetota</taxon>
        <taxon>Actinomycetes</taxon>
        <taxon>Mycobacteriales</taxon>
        <taxon>Nocardiaceae</taxon>
        <taxon>Nocardia</taxon>
    </lineage>
</organism>
<dbReference type="PANTHER" id="PTHR36151">
    <property type="entry name" value="BLR2777 PROTEIN"/>
    <property type="match status" value="1"/>
</dbReference>
<dbReference type="KEGG" id="nhu:H0264_36635"/>
<dbReference type="GO" id="GO:0016491">
    <property type="term" value="F:oxidoreductase activity"/>
    <property type="evidence" value="ECO:0007669"/>
    <property type="project" value="InterPro"/>
</dbReference>
<dbReference type="RefSeq" id="WP_181581775.1">
    <property type="nucleotide sequence ID" value="NZ_CP059399.1"/>
</dbReference>
<dbReference type="EMBL" id="CP059399">
    <property type="protein sequence ID" value="QLY30577.1"/>
    <property type="molecule type" value="Genomic_DNA"/>
</dbReference>
<gene>
    <name evidence="2" type="ORF">H0264_36635</name>
</gene>
<dbReference type="PANTHER" id="PTHR36151:SF3">
    <property type="entry name" value="ER-BOUND OXYGENASE MPAB_MPAB'_RUBBER OXYGENASE CATALYTIC DOMAIN-CONTAINING PROTEIN"/>
    <property type="match status" value="1"/>
</dbReference>
<dbReference type="AlphaFoldDB" id="A0A7D6VDY0"/>
<evidence type="ECO:0000313" key="2">
    <source>
        <dbReference type="EMBL" id="QLY30577.1"/>
    </source>
</evidence>
<dbReference type="InterPro" id="IPR018713">
    <property type="entry name" value="MPAB/Lcp_cat_dom"/>
</dbReference>
<proteinExistence type="predicted"/>
<reference evidence="2 3" key="1">
    <citation type="submission" date="2020-07" db="EMBL/GenBank/DDBJ databases">
        <authorList>
            <person name="Zhuang K."/>
            <person name="Ran Y."/>
        </authorList>
    </citation>
    <scope>NUCLEOTIDE SEQUENCE [LARGE SCALE GENOMIC DNA]</scope>
    <source>
        <strain evidence="2 3">WCH-YHL-001</strain>
    </source>
</reference>
<accession>A0A7D6VDY0</accession>
<protein>
    <submittedName>
        <fullName evidence="2">DUF2236 domain-containing protein</fullName>
    </submittedName>
</protein>
<keyword evidence="3" id="KW-1185">Reference proteome</keyword>
<dbReference type="Proteomes" id="UP000515512">
    <property type="component" value="Chromosome"/>
</dbReference>
<evidence type="ECO:0000259" key="1">
    <source>
        <dbReference type="Pfam" id="PF09995"/>
    </source>
</evidence>